<reference evidence="3 4" key="3">
    <citation type="submission" date="2019-11" db="EMBL/GenBank/DDBJ databases">
        <title>Growth characteristics of pneumococcus vary with the chemical composition of the capsule and with environmental conditions.</title>
        <authorList>
            <person name="Tothpal A."/>
            <person name="Desobry K."/>
            <person name="Joshi S."/>
            <person name="Wyllie A.L."/>
            <person name="Weinberger D.M."/>
        </authorList>
    </citation>
    <scope>NUCLEOTIDE SEQUENCE [LARGE SCALE GENOMIC DNA]</scope>
    <source>
        <strain evidence="4">pnumococcus22F</strain>
        <strain evidence="3">Pnumococcus22F</strain>
    </source>
</reference>
<dbReference type="RefSeq" id="WP_000510524.1">
    <property type="nucleotide sequence ID" value="NZ_AP026917.1"/>
</dbReference>
<feature type="coiled-coil region" evidence="1">
    <location>
        <begin position="44"/>
        <end position="71"/>
    </location>
</feature>
<dbReference type="AlphaFoldDB" id="A0A098AQ59"/>
<dbReference type="EMBL" id="LK020691">
    <property type="protein sequence ID" value="CDQ30173.1"/>
    <property type="molecule type" value="Genomic_DNA"/>
</dbReference>
<dbReference type="EMBL" id="WNHJ01000027">
    <property type="protein sequence ID" value="MTV63237.1"/>
    <property type="molecule type" value="Genomic_DNA"/>
</dbReference>
<accession>A0A098AQ59</accession>
<name>A0A098AQ59_STREE</name>
<dbReference type="SUPFAM" id="SSF50965">
    <property type="entry name" value="Galactose oxidase, central domain"/>
    <property type="match status" value="1"/>
</dbReference>
<dbReference type="Proteomes" id="UP000474228">
    <property type="component" value="Unassembled WGS sequence"/>
</dbReference>
<proteinExistence type="predicted"/>
<evidence type="ECO:0000313" key="4">
    <source>
        <dbReference type="Proteomes" id="UP000474228"/>
    </source>
</evidence>
<evidence type="ECO:0000256" key="1">
    <source>
        <dbReference type="SAM" id="Coils"/>
    </source>
</evidence>
<protein>
    <submittedName>
        <fullName evidence="2">Putative prophage protein</fullName>
    </submittedName>
</protein>
<keyword evidence="1" id="KW-0175">Coiled coil</keyword>
<organism evidence="2">
    <name type="scientific">Streptococcus pneumoniae</name>
    <dbReference type="NCBI Taxonomy" id="1313"/>
    <lineage>
        <taxon>Bacteria</taxon>
        <taxon>Bacillati</taxon>
        <taxon>Bacillota</taxon>
        <taxon>Bacilli</taxon>
        <taxon>Lactobacillales</taxon>
        <taxon>Streptococcaceae</taxon>
        <taxon>Streptococcus</taxon>
    </lineage>
</organism>
<sequence>MGIDQYLKVIKEGVFGRDVRQAIHDGIEQVYEDATFDGNANMEVAKARGEHNNLSERLKNMVAQIQSLSDSAPKGVYKNIEALNTAFPKGRDGIYLTQNDGKWNFWDGSKWVPGGNYQSPAQPDLEYNDIDYSAISDIELWAQIHEMYANGYDIEKGTGYPIFSKTNGEIGSIITGSGTQNYWTKRTIVVEQGEVYSARIQQAANSAYYVYFLDEGGSVIARAVKNKGVATKPERYYFSVPKGSKKMLILSFESGSVVWKGLSKNKLTTFTKTALPGKFENDTSKLGQFRTLDRRVSTKTIQYCKTETLIRVNKSGYLFFIDTFNENEEYLKTLTENVEIIIPAGTYYRLTIQTVDDREQKADVSTMYYSITCYQKSDNDFNVLNSLAHARFNSNFKFQSKLYGIRKSDISRRYPAETLIDLGIEGLQSFAIDIGNNIGYAFGWYNNTSKAIKFDLSTKRELERINKPDSGHDNDAVFVNGNVYIASADKRSDDVASLLYKWNIEENTVTKINVSGVIGKPENGSRRIISGICSAENNPENLYIVTTDHDYNLPFDGMHKEDDYLSIYYYSPQNNTGYLLWRSKWDELYVQGATAVNDIMYIACNHQHTSTEGYKGIVIKVIDLVARMQVDEIELIGDFEPESINHVYENGNLYLLLGIAKYNSFSKVVKIKID</sequence>
<evidence type="ECO:0000313" key="3">
    <source>
        <dbReference type="EMBL" id="MTV63237.1"/>
    </source>
</evidence>
<reference evidence="2" key="2">
    <citation type="submission" date="2014-10" db="EMBL/GenBank/DDBJ databases">
        <title>Contrasting mechanisms driving short-term and long-term diversification of pneumococci.</title>
        <authorList>
            <person name="Croucher N.J."/>
            <person name="Coupland P.C."/>
            <person name="Stevenson A.E."/>
            <person name="Callendrello A."/>
            <person name="Bentley S.D."/>
            <person name="Hanage W.P."/>
        </authorList>
    </citation>
    <scope>NUCLEOTIDE SEQUENCE</scope>
    <source>
        <strain evidence="2">385385</strain>
    </source>
</reference>
<evidence type="ECO:0000313" key="2">
    <source>
        <dbReference type="EMBL" id="CDQ30173.1"/>
    </source>
</evidence>
<gene>
    <name evidence="3" type="ORF">GM539_07505</name>
</gene>
<dbReference type="InterPro" id="IPR011043">
    <property type="entry name" value="Gal_Oxase/kelch_b-propeller"/>
</dbReference>
<reference evidence="2" key="1">
    <citation type="submission" date="2014-04" db="EMBL/GenBank/DDBJ databases">
        <authorList>
            <person name="Croucher N."/>
        </authorList>
    </citation>
    <scope>NUCLEOTIDE SEQUENCE</scope>
    <source>
        <strain evidence="2">385385</strain>
    </source>
</reference>